<comment type="caution">
    <text evidence="1">The sequence shown here is derived from an EMBL/GenBank/DDBJ whole genome shotgun (WGS) entry which is preliminary data.</text>
</comment>
<dbReference type="Proteomes" id="UP001431783">
    <property type="component" value="Unassembled WGS sequence"/>
</dbReference>
<evidence type="ECO:0000313" key="2">
    <source>
        <dbReference type="Proteomes" id="UP001431783"/>
    </source>
</evidence>
<keyword evidence="2" id="KW-1185">Reference proteome</keyword>
<dbReference type="AlphaFoldDB" id="A0AAW1U1U6"/>
<evidence type="ECO:0000313" key="1">
    <source>
        <dbReference type="EMBL" id="KAK9874629.1"/>
    </source>
</evidence>
<dbReference type="EMBL" id="JARQZJ010000032">
    <property type="protein sequence ID" value="KAK9874629.1"/>
    <property type="molecule type" value="Genomic_DNA"/>
</dbReference>
<protein>
    <submittedName>
        <fullName evidence="1">Uncharacterized protein</fullName>
    </submittedName>
</protein>
<organism evidence="1 2">
    <name type="scientific">Henosepilachna vigintioctopunctata</name>
    <dbReference type="NCBI Taxonomy" id="420089"/>
    <lineage>
        <taxon>Eukaryota</taxon>
        <taxon>Metazoa</taxon>
        <taxon>Ecdysozoa</taxon>
        <taxon>Arthropoda</taxon>
        <taxon>Hexapoda</taxon>
        <taxon>Insecta</taxon>
        <taxon>Pterygota</taxon>
        <taxon>Neoptera</taxon>
        <taxon>Endopterygota</taxon>
        <taxon>Coleoptera</taxon>
        <taxon>Polyphaga</taxon>
        <taxon>Cucujiformia</taxon>
        <taxon>Coccinelloidea</taxon>
        <taxon>Coccinellidae</taxon>
        <taxon>Epilachninae</taxon>
        <taxon>Epilachnini</taxon>
        <taxon>Henosepilachna</taxon>
    </lineage>
</organism>
<sequence length="101" mass="12380">MWKWGIRIQVWGVEKKNPRTNTVSGEEEYYNEELQWKGDIRIRVWRVEGKNPRTNTDSGGDECYNEELQWKGTFEYEYGEWREESENEHVYWSRKQLKGEL</sequence>
<proteinExistence type="predicted"/>
<name>A0AAW1U1U6_9CUCU</name>
<accession>A0AAW1U1U6</accession>
<gene>
    <name evidence="1" type="ORF">WA026_005457</name>
</gene>
<reference evidence="1 2" key="1">
    <citation type="submission" date="2023-03" db="EMBL/GenBank/DDBJ databases">
        <title>Genome insight into feeding habits of ladybird beetles.</title>
        <authorList>
            <person name="Li H.-S."/>
            <person name="Huang Y.-H."/>
            <person name="Pang H."/>
        </authorList>
    </citation>
    <scope>NUCLEOTIDE SEQUENCE [LARGE SCALE GENOMIC DNA]</scope>
    <source>
        <strain evidence="1">SYSU_2023b</strain>
        <tissue evidence="1">Whole body</tissue>
    </source>
</reference>